<evidence type="ECO:0000256" key="13">
    <source>
        <dbReference type="PROSITE-ProRule" id="PRU10144"/>
    </source>
</evidence>
<dbReference type="InterPro" id="IPR000531">
    <property type="entry name" value="Beta-barrel_TonB"/>
</dbReference>
<evidence type="ECO:0000256" key="6">
    <source>
        <dbReference type="ARBA" id="ARBA00022729"/>
    </source>
</evidence>
<evidence type="ECO:0000256" key="2">
    <source>
        <dbReference type="ARBA" id="ARBA00022448"/>
    </source>
</evidence>
<keyword evidence="7" id="KW-0408">Iron</keyword>
<keyword evidence="18" id="KW-0675">Receptor</keyword>
<keyword evidence="6 15" id="KW-0732">Signal</keyword>
<keyword evidence="2 12" id="KW-0813">Transport</keyword>
<evidence type="ECO:0000256" key="11">
    <source>
        <dbReference type="ARBA" id="ARBA00023237"/>
    </source>
</evidence>
<comment type="subcellular location">
    <subcellularLocation>
        <location evidence="1 12">Cell outer membrane</location>
        <topology evidence="1 12">Multi-pass membrane protein</topology>
    </subcellularLocation>
</comment>
<accession>A0ABT5KQN6</accession>
<feature type="chain" id="PRO_5046664727" evidence="15">
    <location>
        <begin position="33"/>
        <end position="804"/>
    </location>
</feature>
<feature type="signal peptide" evidence="15">
    <location>
        <begin position="1"/>
        <end position="32"/>
    </location>
</feature>
<keyword evidence="5 12" id="KW-0812">Transmembrane</keyword>
<keyword evidence="11 12" id="KW-0998">Cell outer membrane</keyword>
<dbReference type="SUPFAM" id="SSF56935">
    <property type="entry name" value="Porins"/>
    <property type="match status" value="1"/>
</dbReference>
<evidence type="ECO:0000256" key="3">
    <source>
        <dbReference type="ARBA" id="ARBA00022452"/>
    </source>
</evidence>
<keyword evidence="4" id="KW-0410">Iron transport</keyword>
<dbReference type="EMBL" id="JAQQXS010000004">
    <property type="protein sequence ID" value="MDC8784688.1"/>
    <property type="molecule type" value="Genomic_DNA"/>
</dbReference>
<organism evidence="18 19">
    <name type="scientific">Roseateles koreensis</name>
    <dbReference type="NCBI Taxonomy" id="2987526"/>
    <lineage>
        <taxon>Bacteria</taxon>
        <taxon>Pseudomonadati</taxon>
        <taxon>Pseudomonadota</taxon>
        <taxon>Betaproteobacteria</taxon>
        <taxon>Burkholderiales</taxon>
        <taxon>Sphaerotilaceae</taxon>
        <taxon>Roseateles</taxon>
    </lineage>
</organism>
<comment type="similarity">
    <text evidence="12 14">Belongs to the TonB-dependent receptor family.</text>
</comment>
<dbReference type="Pfam" id="PF00593">
    <property type="entry name" value="TonB_dep_Rec_b-barrel"/>
    <property type="match status" value="1"/>
</dbReference>
<dbReference type="Pfam" id="PF07715">
    <property type="entry name" value="Plug"/>
    <property type="match status" value="1"/>
</dbReference>
<feature type="domain" description="TonB-dependent receptor-like beta-barrel" evidence="16">
    <location>
        <begin position="364"/>
        <end position="763"/>
    </location>
</feature>
<dbReference type="PANTHER" id="PTHR32552:SF81">
    <property type="entry name" value="TONB-DEPENDENT OUTER MEMBRANE RECEPTOR"/>
    <property type="match status" value="1"/>
</dbReference>
<dbReference type="PROSITE" id="PS52016">
    <property type="entry name" value="TONB_DEPENDENT_REC_3"/>
    <property type="match status" value="1"/>
</dbReference>
<evidence type="ECO:0000259" key="17">
    <source>
        <dbReference type="Pfam" id="PF07715"/>
    </source>
</evidence>
<dbReference type="RefSeq" id="WP_273595809.1">
    <property type="nucleotide sequence ID" value="NZ_JAQQXS010000004.1"/>
</dbReference>
<evidence type="ECO:0000256" key="7">
    <source>
        <dbReference type="ARBA" id="ARBA00023004"/>
    </source>
</evidence>
<evidence type="ECO:0000256" key="5">
    <source>
        <dbReference type="ARBA" id="ARBA00022692"/>
    </source>
</evidence>
<evidence type="ECO:0000256" key="14">
    <source>
        <dbReference type="RuleBase" id="RU003357"/>
    </source>
</evidence>
<dbReference type="InterPro" id="IPR010917">
    <property type="entry name" value="TonB_rcpt_CS"/>
</dbReference>
<evidence type="ECO:0000256" key="9">
    <source>
        <dbReference type="ARBA" id="ARBA00023077"/>
    </source>
</evidence>
<evidence type="ECO:0000313" key="19">
    <source>
        <dbReference type="Proteomes" id="UP001219862"/>
    </source>
</evidence>
<comment type="caution">
    <text evidence="18">The sequence shown here is derived from an EMBL/GenBank/DDBJ whole genome shotgun (WGS) entry which is preliminary data.</text>
</comment>
<dbReference type="InterPro" id="IPR039426">
    <property type="entry name" value="TonB-dep_rcpt-like"/>
</dbReference>
<dbReference type="Proteomes" id="UP001219862">
    <property type="component" value="Unassembled WGS sequence"/>
</dbReference>
<dbReference type="InterPro" id="IPR012910">
    <property type="entry name" value="Plug_dom"/>
</dbReference>
<dbReference type="Gene3D" id="2.40.170.20">
    <property type="entry name" value="TonB-dependent receptor, beta-barrel domain"/>
    <property type="match status" value="2"/>
</dbReference>
<name>A0ABT5KQN6_9BURK</name>
<proteinExistence type="inferred from homology"/>
<keyword evidence="3 12" id="KW-1134">Transmembrane beta strand</keyword>
<evidence type="ECO:0000256" key="10">
    <source>
        <dbReference type="ARBA" id="ARBA00023136"/>
    </source>
</evidence>
<evidence type="ECO:0000256" key="4">
    <source>
        <dbReference type="ARBA" id="ARBA00022496"/>
    </source>
</evidence>
<keyword evidence="9 14" id="KW-0798">TonB box</keyword>
<feature type="short sequence motif" description="TonB C-terminal box" evidence="13">
    <location>
        <begin position="787"/>
        <end position="804"/>
    </location>
</feature>
<evidence type="ECO:0000256" key="12">
    <source>
        <dbReference type="PROSITE-ProRule" id="PRU01360"/>
    </source>
</evidence>
<reference evidence="18 19" key="1">
    <citation type="submission" date="2022-10" db="EMBL/GenBank/DDBJ databases">
        <title>paucibacter sp. hw8 Genome sequencing.</title>
        <authorList>
            <person name="Park S."/>
        </authorList>
    </citation>
    <scope>NUCLEOTIDE SEQUENCE [LARGE SCALE GENOMIC DNA]</scope>
    <source>
        <strain evidence="19">hw8</strain>
    </source>
</reference>
<dbReference type="PANTHER" id="PTHR32552">
    <property type="entry name" value="FERRICHROME IRON RECEPTOR-RELATED"/>
    <property type="match status" value="1"/>
</dbReference>
<evidence type="ECO:0000256" key="8">
    <source>
        <dbReference type="ARBA" id="ARBA00023065"/>
    </source>
</evidence>
<dbReference type="PROSITE" id="PS01156">
    <property type="entry name" value="TONB_DEPENDENT_REC_2"/>
    <property type="match status" value="1"/>
</dbReference>
<gene>
    <name evidence="18" type="ORF">PRZ01_05740</name>
</gene>
<feature type="domain" description="TonB-dependent receptor plug" evidence="17">
    <location>
        <begin position="63"/>
        <end position="172"/>
    </location>
</feature>
<keyword evidence="19" id="KW-1185">Reference proteome</keyword>
<evidence type="ECO:0000259" key="16">
    <source>
        <dbReference type="Pfam" id="PF00593"/>
    </source>
</evidence>
<keyword evidence="10 12" id="KW-0472">Membrane</keyword>
<sequence length="804" mass="86975">MSSHASGFRKFLGSPVQLAVVTLLAGASSVYAQSQAPEAAAKAADSKELPTVIVTATKSATSLQRTPVAVTAINATSLEDNRVNSLLDVFNLVPSLQGTGQGDHGIVSVTLRGIGNDSAKTEYADPEVSLFVDGVFSPRPEGASTLMFDLDGVEVMRGPQGTLWGRNSTVGTINLKTAKPKLNDQSGYVEAGIGTYSRMGMRGALNMPVSDTLAFRVAFVHEQHDGYVDFQKGPNLSVASQQAAYIANGGTLATFKPMNTNLFVQDGPKYNAQDQSAVRVSMLWKPTAAFSWDLSVEQFRDRGTPSMNLMQTPRAGESQWSALIEVAPTLVRDSTNVRSHMEYDLGDMILAYTAGMGRFKGSSTFDAQGGMVVPTYFDDPNARYQNNNTVWSKYNSQSHEVTLASSGRKTLDWILGAYYAAEDNGIRFDIPIMNGTQEGSVAWQGSFIQPKETVETKAVFGQATFNVSDALHLTGGVRFTTDRRENVGGGSWTWQYDATVPQTPLNANFDPKTQPGYAQGDHNSAVYTNDKTTYLARVGYDLSKDAMVYGSVSTGYKSGGTGDGGHPYGPETLTNYEAGLKTKLMGGRMTFNTSVYYMDFKDFQFSSAITNPDGTRGFAYDNAEGAKVSGAEVEVATLVGNNGRLQLAASFTKTKLGHLVGKTNDYILPVCFSDKTTNCMDVTGHELPHAPKFALQLQYEHNFDLESGATLTPRASAHYQTDTWLSVFNLGDGDKQKAYATLDLGLRYAAKKNWYVDGFVRNVTDQLIKTSAGSGGQNRTVDTAIWTAQYQAPRTVQVNAGYSF</sequence>
<evidence type="ECO:0000313" key="18">
    <source>
        <dbReference type="EMBL" id="MDC8784688.1"/>
    </source>
</evidence>
<evidence type="ECO:0000256" key="1">
    <source>
        <dbReference type="ARBA" id="ARBA00004571"/>
    </source>
</evidence>
<dbReference type="InterPro" id="IPR036942">
    <property type="entry name" value="Beta-barrel_TonB_sf"/>
</dbReference>
<keyword evidence="8" id="KW-0406">Ion transport</keyword>
<protein>
    <submittedName>
        <fullName evidence="18">TonB-dependent receptor</fullName>
    </submittedName>
</protein>
<evidence type="ECO:0000256" key="15">
    <source>
        <dbReference type="SAM" id="SignalP"/>
    </source>
</evidence>